<dbReference type="AlphaFoldDB" id="A0A8H6YF26"/>
<dbReference type="Gene3D" id="6.10.140.2220">
    <property type="match status" value="1"/>
</dbReference>
<dbReference type="Pfam" id="PF01753">
    <property type="entry name" value="zf-MYND"/>
    <property type="match status" value="1"/>
</dbReference>
<dbReference type="InterPro" id="IPR002893">
    <property type="entry name" value="Znf_MYND"/>
</dbReference>
<reference evidence="7" key="1">
    <citation type="submission" date="2020-05" db="EMBL/GenBank/DDBJ databases">
        <title>Mycena genomes resolve the evolution of fungal bioluminescence.</title>
        <authorList>
            <person name="Tsai I.J."/>
        </authorList>
    </citation>
    <scope>NUCLEOTIDE SEQUENCE</scope>
    <source>
        <strain evidence="7">CCC161011</strain>
    </source>
</reference>
<gene>
    <name evidence="7" type="ORF">MVEN_00846200</name>
</gene>
<dbReference type="OrthoDB" id="3020010at2759"/>
<evidence type="ECO:0000256" key="1">
    <source>
        <dbReference type="ARBA" id="ARBA00022723"/>
    </source>
</evidence>
<evidence type="ECO:0000256" key="5">
    <source>
        <dbReference type="SAM" id="MobiDB-lite"/>
    </source>
</evidence>
<name>A0A8H6YF26_9AGAR</name>
<keyword evidence="8" id="KW-1185">Reference proteome</keyword>
<evidence type="ECO:0000256" key="2">
    <source>
        <dbReference type="ARBA" id="ARBA00022771"/>
    </source>
</evidence>
<keyword evidence="1" id="KW-0479">Metal-binding</keyword>
<evidence type="ECO:0000256" key="4">
    <source>
        <dbReference type="PROSITE-ProRule" id="PRU00134"/>
    </source>
</evidence>
<accession>A0A8H6YF26</accession>
<dbReference type="SUPFAM" id="SSF144232">
    <property type="entry name" value="HIT/MYND zinc finger-like"/>
    <property type="match status" value="1"/>
</dbReference>
<dbReference type="EMBL" id="JACAZI010000006">
    <property type="protein sequence ID" value="KAF7357992.1"/>
    <property type="molecule type" value="Genomic_DNA"/>
</dbReference>
<dbReference type="Proteomes" id="UP000620124">
    <property type="component" value="Unassembled WGS sequence"/>
</dbReference>
<proteinExistence type="predicted"/>
<keyword evidence="3" id="KW-0862">Zinc</keyword>
<comment type="caution">
    <text evidence="7">The sequence shown here is derived from an EMBL/GenBank/DDBJ whole genome shotgun (WGS) entry which is preliminary data.</text>
</comment>
<evidence type="ECO:0000313" key="8">
    <source>
        <dbReference type="Proteomes" id="UP000620124"/>
    </source>
</evidence>
<sequence length="540" mass="61668">MEQQDRRRLTSSRSGAPGPGIIYHSVEAMKEAGMQPDGAQFVVRPDIQNALKDPKKWNAHWERVMCEETNGGMDFSPRAWYESEVEDYKLAKRQHPHLVDAVYGEYPSLFQGTLKLQISILQDVFTFGRIQGFDTKWLAADRSIRKEHVLLALSRTCASANNLHEARRLCPMELNLAYLAEDGTHFIGLLKAIIPQDLSSLPSTLRYFPHPDWDALRDFHEKSNPTDLEKLAYRRLLVLRTKLICHVIHTVFRSFLGLGVNDIQVLQPRTVRRELERDLGVKNTPPPGAQMVWLGCNSKICPNGLHGWGDIPKGKVLLRCKDCWEKQHREVKYCSRECQKADWKSAHKVVCGKPFDFDIAAELATSSNPTLPVVRANRIKFTPVIGPAKAGFERSISLNNQISELGCFTNSDYILMPTPESVFNPDNHVIFPNPELKKLFHVVREKALTTGDREAVAIMAHALCWWVSRENYSGPITVDVLANQIQIEFSFDEVKTAVLQMQERQIRDPHKRPIFLLQMDPTKWRQTVAPYCKVKPIVFK</sequence>
<organism evidence="7 8">
    <name type="scientific">Mycena venus</name>
    <dbReference type="NCBI Taxonomy" id="2733690"/>
    <lineage>
        <taxon>Eukaryota</taxon>
        <taxon>Fungi</taxon>
        <taxon>Dikarya</taxon>
        <taxon>Basidiomycota</taxon>
        <taxon>Agaricomycotina</taxon>
        <taxon>Agaricomycetes</taxon>
        <taxon>Agaricomycetidae</taxon>
        <taxon>Agaricales</taxon>
        <taxon>Marasmiineae</taxon>
        <taxon>Mycenaceae</taxon>
        <taxon>Mycena</taxon>
    </lineage>
</organism>
<feature type="domain" description="MYND-type" evidence="6">
    <location>
        <begin position="320"/>
        <end position="351"/>
    </location>
</feature>
<evidence type="ECO:0000313" key="7">
    <source>
        <dbReference type="EMBL" id="KAF7357992.1"/>
    </source>
</evidence>
<protein>
    <submittedName>
        <fullName evidence="7">MYND-type domain-containing protein</fullName>
    </submittedName>
</protein>
<feature type="region of interest" description="Disordered" evidence="5">
    <location>
        <begin position="1"/>
        <end position="20"/>
    </location>
</feature>
<dbReference type="GO" id="GO:0008270">
    <property type="term" value="F:zinc ion binding"/>
    <property type="evidence" value="ECO:0007669"/>
    <property type="project" value="UniProtKB-KW"/>
</dbReference>
<dbReference type="PROSITE" id="PS50865">
    <property type="entry name" value="ZF_MYND_2"/>
    <property type="match status" value="1"/>
</dbReference>
<evidence type="ECO:0000256" key="3">
    <source>
        <dbReference type="ARBA" id="ARBA00022833"/>
    </source>
</evidence>
<evidence type="ECO:0000259" key="6">
    <source>
        <dbReference type="PROSITE" id="PS50865"/>
    </source>
</evidence>
<keyword evidence="2 4" id="KW-0863">Zinc-finger</keyword>